<evidence type="ECO:0000313" key="1">
    <source>
        <dbReference type="EMBL" id="SDN76258.1"/>
    </source>
</evidence>
<proteinExistence type="predicted"/>
<keyword evidence="2" id="KW-1185">Reference proteome</keyword>
<dbReference type="Proteomes" id="UP000199341">
    <property type="component" value="Unassembled WGS sequence"/>
</dbReference>
<accession>A0A1H0E1R0</accession>
<reference evidence="1 2" key="1">
    <citation type="submission" date="2016-10" db="EMBL/GenBank/DDBJ databases">
        <authorList>
            <person name="de Groot N.N."/>
        </authorList>
    </citation>
    <scope>NUCLEOTIDE SEQUENCE [LARGE SCALE GENOMIC DNA]</scope>
    <source>
        <strain evidence="1 2">CGMCC 4.2022</strain>
    </source>
</reference>
<protein>
    <submittedName>
        <fullName evidence="1">Uncharacterized protein</fullName>
    </submittedName>
</protein>
<gene>
    <name evidence="1" type="ORF">SAMN05216259_105438</name>
</gene>
<evidence type="ECO:0000313" key="2">
    <source>
        <dbReference type="Proteomes" id="UP000199341"/>
    </source>
</evidence>
<sequence>MFNSMADGSEPATLVRPAGRAPLAPAGLGKKQGNLLTAVLRGIPLLGPQGTVPFAEADVRACLARFQPAEGPGAETGLVNRLRPRLLDAVVGARARTRGYIRGLPEGAVEPLLDTVGRAVAEPLVLRVVFGATVRVPLRALSYVLPAARMAERIAEVTGSAPYLQAVYVGGLGARINDLPARTVDAEGALLAGCLERVLAATAPAVPYGFFADRPVPARQDPLAPVLASLDARRRHEIAELLAGKGGSRSARQTLQYAAAHALLHDRDAIPLDLVHGARPPTRPVVLDLGGLQERHFHNVRGLFAAEGRRVPKPLVLTRHSVPPYTMSRAGDIALRDFLAGATPDSPDLPTAVRRDLDLLRANFPLETLR</sequence>
<dbReference type="EMBL" id="FNIE01000005">
    <property type="protein sequence ID" value="SDN76258.1"/>
    <property type="molecule type" value="Genomic_DNA"/>
</dbReference>
<name>A0A1H0E1R0_9ACTN</name>
<dbReference type="AlphaFoldDB" id="A0A1H0E1R0"/>
<organism evidence="1 2">
    <name type="scientific">Actinacidiphila guanduensis</name>
    <dbReference type="NCBI Taxonomy" id="310781"/>
    <lineage>
        <taxon>Bacteria</taxon>
        <taxon>Bacillati</taxon>
        <taxon>Actinomycetota</taxon>
        <taxon>Actinomycetes</taxon>
        <taxon>Kitasatosporales</taxon>
        <taxon>Streptomycetaceae</taxon>
        <taxon>Actinacidiphila</taxon>
    </lineage>
</organism>